<dbReference type="AlphaFoldDB" id="A0A5C2SMZ6"/>
<dbReference type="InterPro" id="IPR023631">
    <property type="entry name" value="Amidase_dom"/>
</dbReference>
<reference evidence="5" key="1">
    <citation type="journal article" date="2018" name="Genome Biol. Evol.">
        <title>Genomics and development of Lentinus tigrinus, a white-rot wood-decaying mushroom with dimorphic fruiting bodies.</title>
        <authorList>
            <person name="Wu B."/>
            <person name="Xu Z."/>
            <person name="Knudson A."/>
            <person name="Carlson A."/>
            <person name="Chen N."/>
            <person name="Kovaka S."/>
            <person name="LaButti K."/>
            <person name="Lipzen A."/>
            <person name="Pennachio C."/>
            <person name="Riley R."/>
            <person name="Schakwitz W."/>
            <person name="Umezawa K."/>
            <person name="Ohm R.A."/>
            <person name="Grigoriev I.V."/>
            <person name="Nagy L.G."/>
            <person name="Gibbons J."/>
            <person name="Hibbett D."/>
        </authorList>
    </citation>
    <scope>NUCLEOTIDE SEQUENCE [LARGE SCALE GENOMIC DNA]</scope>
    <source>
        <strain evidence="5">ALCF2SS1-6</strain>
    </source>
</reference>
<dbReference type="InterPro" id="IPR036928">
    <property type="entry name" value="AS_sf"/>
</dbReference>
<dbReference type="Gene3D" id="3.90.1300.10">
    <property type="entry name" value="Amidase signature (AS) domain"/>
    <property type="match status" value="1"/>
</dbReference>
<sequence>MAALRSHNCPHHLLRRLLTPAYDSLRKQEELRTKLSALPAVYCSPSAEADAKILALSLSQIVDACEDGSLAPTHVLQAYGKRCVAAHEATNCLADVFFEEAQRSAAAPLASHRPLHGVPVSVKDCIDIAGHDTTLGYSSRVGQPAVQSAPIVRLLRDAGGLVYAKTTLPTGCLSFEVSSDIFGKTTNPYNAAFSPGASTGGGAALVASQGSMIEVGTDLGGSTRYPAAYCGLYSVKGSHGRFPSHGSVSCMPGLEAVPTITAPLARSLDDLEEFWKRVVEMKPWEYDHTCVPLPWRSTDFSLSGQRLKFGLIMDDGVVSPTPANTRALLEVASALAKQGHEVVPFYPPSPLEGLKIGYQLMFSEGAASVTAPLRAGERISPAIRTVRTILRLPLWLKKLQATLLRWFSRPQGRNNAWASLLEIFHPKSALEERRLVVEREAYKAAWHEAWKREGLDFVLTVPHALPAVPTDPKASDRATLVSANYAFLYNLLDFSAGVLPVGYVDRARDSYAPDFREEAKYRAMNDVARAVHDLYDADSMHGMPLAVQIVGRRFEEEKVLAGMKVIEKALWATGKGFVPRQF</sequence>
<dbReference type="EMBL" id="ML122252">
    <property type="protein sequence ID" value="RPD65173.1"/>
    <property type="molecule type" value="Genomic_DNA"/>
</dbReference>
<dbReference type="PIRSF" id="PIRSF001221">
    <property type="entry name" value="Amidase_fungi"/>
    <property type="match status" value="1"/>
</dbReference>
<organism evidence="5 6">
    <name type="scientific">Lentinus tigrinus ALCF2SS1-6</name>
    <dbReference type="NCBI Taxonomy" id="1328759"/>
    <lineage>
        <taxon>Eukaryota</taxon>
        <taxon>Fungi</taxon>
        <taxon>Dikarya</taxon>
        <taxon>Basidiomycota</taxon>
        <taxon>Agaricomycotina</taxon>
        <taxon>Agaricomycetes</taxon>
        <taxon>Polyporales</taxon>
        <taxon>Polyporaceae</taxon>
        <taxon>Lentinus</taxon>
    </lineage>
</organism>
<gene>
    <name evidence="5" type="ORF">L227DRAFT_570531</name>
</gene>
<evidence type="ECO:0000259" key="4">
    <source>
        <dbReference type="Pfam" id="PF01425"/>
    </source>
</evidence>
<dbReference type="PANTHER" id="PTHR46072">
    <property type="entry name" value="AMIDASE-RELATED-RELATED"/>
    <property type="match status" value="1"/>
</dbReference>
<evidence type="ECO:0000313" key="6">
    <source>
        <dbReference type="Proteomes" id="UP000313359"/>
    </source>
</evidence>
<accession>A0A5C2SMZ6</accession>
<dbReference type="STRING" id="1328759.A0A5C2SMZ6"/>
<protein>
    <submittedName>
        <fullName evidence="5">Amidase signature enzyme</fullName>
    </submittedName>
</protein>
<evidence type="ECO:0000256" key="1">
    <source>
        <dbReference type="ARBA" id="ARBA00009199"/>
    </source>
</evidence>
<keyword evidence="2" id="KW-0378">Hydrolase</keyword>
<proteinExistence type="inferred from homology"/>
<dbReference type="SUPFAM" id="SSF75304">
    <property type="entry name" value="Amidase signature (AS) enzymes"/>
    <property type="match status" value="1"/>
</dbReference>
<dbReference type="Pfam" id="PF01425">
    <property type="entry name" value="Amidase"/>
    <property type="match status" value="1"/>
</dbReference>
<feature type="active site" description="Charge relay system" evidence="3">
    <location>
        <position position="198"/>
    </location>
</feature>
<evidence type="ECO:0000256" key="3">
    <source>
        <dbReference type="PIRSR" id="PIRSR001221-1"/>
    </source>
</evidence>
<dbReference type="Proteomes" id="UP000313359">
    <property type="component" value="Unassembled WGS sequence"/>
</dbReference>
<comment type="similarity">
    <text evidence="1">Belongs to the amidase family.</text>
</comment>
<feature type="active site" description="Charge relay system" evidence="3">
    <location>
        <position position="123"/>
    </location>
</feature>
<keyword evidence="6" id="KW-1185">Reference proteome</keyword>
<feature type="domain" description="Amidase" evidence="4">
    <location>
        <begin position="75"/>
        <end position="560"/>
    </location>
</feature>
<dbReference type="GO" id="GO:0016787">
    <property type="term" value="F:hydrolase activity"/>
    <property type="evidence" value="ECO:0007669"/>
    <property type="project" value="UniProtKB-KW"/>
</dbReference>
<dbReference type="OrthoDB" id="6428749at2759"/>
<evidence type="ECO:0000256" key="2">
    <source>
        <dbReference type="ARBA" id="ARBA00022801"/>
    </source>
</evidence>
<evidence type="ECO:0000313" key="5">
    <source>
        <dbReference type="EMBL" id="RPD65173.1"/>
    </source>
</evidence>
<feature type="active site" description="Acyl-ester intermediate" evidence="3">
    <location>
        <position position="222"/>
    </location>
</feature>
<dbReference type="PANTHER" id="PTHR46072:SF10">
    <property type="entry name" value="ACETAMIDASE"/>
    <property type="match status" value="1"/>
</dbReference>
<name>A0A5C2SMZ6_9APHY</name>